<dbReference type="Gene3D" id="3.40.50.12230">
    <property type="match status" value="1"/>
</dbReference>
<dbReference type="Proteomes" id="UP000018291">
    <property type="component" value="Unassembled WGS sequence"/>
</dbReference>
<accession>R4Z6W6</accession>
<reference evidence="1 2" key="1">
    <citation type="journal article" date="2013" name="ISME J.">
        <title>Metabolic model for the filamentous 'Candidatus Microthrix parvicella' based on genomic and metagenomic analyses.</title>
        <authorList>
            <person name="Jon McIlroy S."/>
            <person name="Kristiansen R."/>
            <person name="Albertsen M."/>
            <person name="Michael Karst S."/>
            <person name="Rossetti S."/>
            <person name="Lund Nielsen J."/>
            <person name="Tandoi V."/>
            <person name="James Seviour R."/>
            <person name="Nielsen P.H."/>
        </authorList>
    </citation>
    <scope>NUCLEOTIDE SEQUENCE [LARGE SCALE GENOMIC DNA]</scope>
    <source>
        <strain evidence="1 2">RN1</strain>
    </source>
</reference>
<dbReference type="HOGENOM" id="CLU_105782_0_0_11"/>
<dbReference type="STRING" id="1229780.BN381_50014"/>
<gene>
    <name evidence="1" type="ORF">BN381_50014</name>
</gene>
<name>R4Z6W6_9ACTN</name>
<sequence>MKVSILCTDPAHPVNGYLQEWIAVNSADHQISLVRNRAHLPGGNILFLISCSEIIRKQDRAKYDSSLVLHASDLPEGRGWSPHIWAITNGAESVTLSLLEAEDKVDSGRIWKKMILAIPRHALWHEINESLFNAEIDLMDYALQHFDSVAPLDQASAGDETKLRMRTPDDSRLDPSLTLEEQFDLIRVCDPARFPAFFELRGHRYKLTLEKLNADSNFN</sequence>
<dbReference type="OrthoDB" id="9802815at2"/>
<dbReference type="SUPFAM" id="SSF53328">
    <property type="entry name" value="Formyltransferase"/>
    <property type="match status" value="1"/>
</dbReference>
<protein>
    <recommendedName>
        <fullName evidence="3">UDP-glucuronic acid dehydrogenase</fullName>
    </recommendedName>
</protein>
<proteinExistence type="predicted"/>
<organism evidence="1 2">
    <name type="scientific">Candidatus Neomicrothrix parvicella RN1</name>
    <dbReference type="NCBI Taxonomy" id="1229780"/>
    <lineage>
        <taxon>Bacteria</taxon>
        <taxon>Bacillati</taxon>
        <taxon>Actinomycetota</taxon>
        <taxon>Acidimicrobiia</taxon>
        <taxon>Acidimicrobiales</taxon>
        <taxon>Microthrixaceae</taxon>
        <taxon>Candidatus Neomicrothrix</taxon>
    </lineage>
</organism>
<keyword evidence="2" id="KW-1185">Reference proteome</keyword>
<dbReference type="EMBL" id="CANL01000045">
    <property type="protein sequence ID" value="CCM64872.1"/>
    <property type="molecule type" value="Genomic_DNA"/>
</dbReference>
<evidence type="ECO:0008006" key="3">
    <source>
        <dbReference type="Google" id="ProtNLM"/>
    </source>
</evidence>
<dbReference type="eggNOG" id="COG0223">
    <property type="taxonomic scope" value="Bacteria"/>
</dbReference>
<evidence type="ECO:0000313" key="2">
    <source>
        <dbReference type="Proteomes" id="UP000018291"/>
    </source>
</evidence>
<evidence type="ECO:0000313" key="1">
    <source>
        <dbReference type="EMBL" id="CCM64872.1"/>
    </source>
</evidence>
<comment type="caution">
    <text evidence="1">The sequence shown here is derived from an EMBL/GenBank/DDBJ whole genome shotgun (WGS) entry which is preliminary data.</text>
</comment>
<dbReference type="AlphaFoldDB" id="R4Z6W6"/>
<dbReference type="RefSeq" id="WP_012229214.1">
    <property type="nucleotide sequence ID" value="NZ_HG422565.1"/>
</dbReference>
<dbReference type="InterPro" id="IPR036477">
    <property type="entry name" value="Formyl_transf_N_sf"/>
</dbReference>